<comment type="caution">
    <text evidence="1">The sequence shown here is derived from an EMBL/GenBank/DDBJ whole genome shotgun (WGS) entry which is preliminary data.</text>
</comment>
<evidence type="ECO:0000313" key="1">
    <source>
        <dbReference type="EMBL" id="KAJ1162773.1"/>
    </source>
</evidence>
<name>A0AAV7SF91_PLEWA</name>
<protein>
    <submittedName>
        <fullName evidence="1">Uncharacterized protein</fullName>
    </submittedName>
</protein>
<dbReference type="EMBL" id="JANPWB010000008">
    <property type="protein sequence ID" value="KAJ1162773.1"/>
    <property type="molecule type" value="Genomic_DNA"/>
</dbReference>
<evidence type="ECO:0000313" key="2">
    <source>
        <dbReference type="Proteomes" id="UP001066276"/>
    </source>
</evidence>
<dbReference type="AlphaFoldDB" id="A0AAV7SF91"/>
<organism evidence="1 2">
    <name type="scientific">Pleurodeles waltl</name>
    <name type="common">Iberian ribbed newt</name>
    <dbReference type="NCBI Taxonomy" id="8319"/>
    <lineage>
        <taxon>Eukaryota</taxon>
        <taxon>Metazoa</taxon>
        <taxon>Chordata</taxon>
        <taxon>Craniata</taxon>
        <taxon>Vertebrata</taxon>
        <taxon>Euteleostomi</taxon>
        <taxon>Amphibia</taxon>
        <taxon>Batrachia</taxon>
        <taxon>Caudata</taxon>
        <taxon>Salamandroidea</taxon>
        <taxon>Salamandridae</taxon>
        <taxon>Pleurodelinae</taxon>
        <taxon>Pleurodeles</taxon>
    </lineage>
</organism>
<keyword evidence="2" id="KW-1185">Reference proteome</keyword>
<sequence>MSSTGRGWAEPTPLAIVRAQKRQRIGNNQLVIQFTSQATSKKMLAKDVRQVVDPDQCVTIEQLETMLYTALDLKLKSIFERLDSIELELKQIESAYINESYPPSSVKLTGYTSRVHRTTPEVQAVCPTGADVGSPGQLVLCPENRSLADKVPNKGISQ</sequence>
<accession>A0AAV7SF91</accession>
<reference evidence="1" key="1">
    <citation type="journal article" date="2022" name="bioRxiv">
        <title>Sequencing and chromosome-scale assembly of the giantPleurodeles waltlgenome.</title>
        <authorList>
            <person name="Brown T."/>
            <person name="Elewa A."/>
            <person name="Iarovenko S."/>
            <person name="Subramanian E."/>
            <person name="Araus A.J."/>
            <person name="Petzold A."/>
            <person name="Susuki M."/>
            <person name="Suzuki K.-i.T."/>
            <person name="Hayashi T."/>
            <person name="Toyoda A."/>
            <person name="Oliveira C."/>
            <person name="Osipova E."/>
            <person name="Leigh N.D."/>
            <person name="Simon A."/>
            <person name="Yun M.H."/>
        </authorList>
    </citation>
    <scope>NUCLEOTIDE SEQUENCE</scope>
    <source>
        <strain evidence="1">20211129_DDA</strain>
        <tissue evidence="1">Liver</tissue>
    </source>
</reference>
<gene>
    <name evidence="1" type="ORF">NDU88_003238</name>
</gene>
<dbReference type="Proteomes" id="UP001066276">
    <property type="component" value="Chromosome 4_2"/>
</dbReference>
<proteinExistence type="predicted"/>